<keyword evidence="3" id="KW-0520">NAD</keyword>
<dbReference type="InterPro" id="IPR036291">
    <property type="entry name" value="NAD(P)-bd_dom_sf"/>
</dbReference>
<keyword evidence="2 4" id="KW-0560">Oxidoreductase</keyword>
<dbReference type="FunFam" id="3.40.50.720:FF:000203">
    <property type="entry name" value="D-3-phosphoglycerate dehydrogenase (SerA)"/>
    <property type="match status" value="1"/>
</dbReference>
<name>A0A923RVP2_9FIRM</name>
<comment type="similarity">
    <text evidence="1 4">Belongs to the D-isomer specific 2-hydroxyacid dehydrogenase family.</text>
</comment>
<dbReference type="CDD" id="cd12173">
    <property type="entry name" value="PGDH_4"/>
    <property type="match status" value="1"/>
</dbReference>
<organism evidence="7 8">
    <name type="scientific">Agathobaculum faecis</name>
    <dbReference type="NCBI Taxonomy" id="2763013"/>
    <lineage>
        <taxon>Bacteria</taxon>
        <taxon>Bacillati</taxon>
        <taxon>Bacillota</taxon>
        <taxon>Clostridia</taxon>
        <taxon>Eubacteriales</taxon>
        <taxon>Butyricicoccaceae</taxon>
        <taxon>Agathobaculum</taxon>
    </lineage>
</organism>
<dbReference type="AlphaFoldDB" id="A0A923RVP2"/>
<evidence type="ECO:0000259" key="5">
    <source>
        <dbReference type="Pfam" id="PF00389"/>
    </source>
</evidence>
<evidence type="ECO:0000259" key="6">
    <source>
        <dbReference type="Pfam" id="PF02826"/>
    </source>
</evidence>
<dbReference type="Pfam" id="PF02826">
    <property type="entry name" value="2-Hacid_dh_C"/>
    <property type="match status" value="1"/>
</dbReference>
<feature type="domain" description="D-isomer specific 2-hydroxyacid dehydrogenase NAD-binding" evidence="6">
    <location>
        <begin position="103"/>
        <end position="278"/>
    </location>
</feature>
<dbReference type="Pfam" id="PF00389">
    <property type="entry name" value="2-Hacid_dh"/>
    <property type="match status" value="1"/>
</dbReference>
<dbReference type="GO" id="GO:0051287">
    <property type="term" value="F:NAD binding"/>
    <property type="evidence" value="ECO:0007669"/>
    <property type="project" value="InterPro"/>
</dbReference>
<dbReference type="EMBL" id="JACOPL010000005">
    <property type="protein sequence ID" value="MBC5725144.1"/>
    <property type="molecule type" value="Genomic_DNA"/>
</dbReference>
<dbReference type="PROSITE" id="PS00670">
    <property type="entry name" value="D_2_HYDROXYACID_DH_2"/>
    <property type="match status" value="1"/>
</dbReference>
<evidence type="ECO:0000256" key="1">
    <source>
        <dbReference type="ARBA" id="ARBA00005854"/>
    </source>
</evidence>
<dbReference type="GO" id="GO:0016616">
    <property type="term" value="F:oxidoreductase activity, acting on the CH-OH group of donors, NAD or NADP as acceptor"/>
    <property type="evidence" value="ECO:0007669"/>
    <property type="project" value="InterPro"/>
</dbReference>
<evidence type="ECO:0000256" key="2">
    <source>
        <dbReference type="ARBA" id="ARBA00023002"/>
    </source>
</evidence>
<keyword evidence="8" id="KW-1185">Reference proteome</keyword>
<dbReference type="PANTHER" id="PTHR42789">
    <property type="entry name" value="D-ISOMER SPECIFIC 2-HYDROXYACID DEHYDROGENASE FAMILY PROTEIN (AFU_ORTHOLOGUE AFUA_6G10090)"/>
    <property type="match status" value="1"/>
</dbReference>
<feature type="domain" description="D-isomer specific 2-hydroxyacid dehydrogenase catalytic" evidence="5">
    <location>
        <begin position="4"/>
        <end position="310"/>
    </location>
</feature>
<dbReference type="PANTHER" id="PTHR42789:SF1">
    <property type="entry name" value="D-ISOMER SPECIFIC 2-HYDROXYACID DEHYDROGENASE FAMILY PROTEIN (AFU_ORTHOLOGUE AFUA_6G10090)"/>
    <property type="match status" value="1"/>
</dbReference>
<dbReference type="RefSeq" id="WP_054327140.1">
    <property type="nucleotide sequence ID" value="NZ_JACOPL010000005.1"/>
</dbReference>
<evidence type="ECO:0000256" key="4">
    <source>
        <dbReference type="RuleBase" id="RU003719"/>
    </source>
</evidence>
<evidence type="ECO:0000313" key="8">
    <source>
        <dbReference type="Proteomes" id="UP000606499"/>
    </source>
</evidence>
<protein>
    <submittedName>
        <fullName evidence="7">Hydroxyacid dehydrogenase</fullName>
    </submittedName>
</protein>
<gene>
    <name evidence="7" type="ORF">H8S45_06690</name>
</gene>
<dbReference type="PROSITE" id="PS00671">
    <property type="entry name" value="D_2_HYDROXYACID_DH_3"/>
    <property type="match status" value="1"/>
</dbReference>
<dbReference type="SUPFAM" id="SSF51735">
    <property type="entry name" value="NAD(P)-binding Rossmann-fold domains"/>
    <property type="match status" value="1"/>
</dbReference>
<sequence length="323" mass="35266">MRKVYISEPIHEDAIRLLERSFEVVQGGGAADIAGRAYGCEAILVRVARITEEIMDALPGLRVIAKHGIGVDNIDVQAATARGILVVNAPTANIHAVAEHTATLIMALLKNLVFLDAMTRNGGFEKRNQHIVTELRGKKVGFIGFGRIARLVRQKLSGFEASFLAADPFMEPEQAEAFGVTPVDMEKLLEQADVISLHTPLTPETHHLIDRNALERMKRSAFLINAARGAVVDEQALVEALQARRIAGAALDVFEEEPPAENCPLWGLDNLIVSPHNAALSDAAMRAMGMDSAQGILDCLEDRRPAYMVNAEVWHCGKTKREV</sequence>
<evidence type="ECO:0000313" key="7">
    <source>
        <dbReference type="EMBL" id="MBC5725144.1"/>
    </source>
</evidence>
<proteinExistence type="inferred from homology"/>
<evidence type="ECO:0000256" key="3">
    <source>
        <dbReference type="ARBA" id="ARBA00023027"/>
    </source>
</evidence>
<dbReference type="SUPFAM" id="SSF52283">
    <property type="entry name" value="Formate/glycerate dehydrogenase catalytic domain-like"/>
    <property type="match status" value="1"/>
</dbReference>
<reference evidence="7" key="1">
    <citation type="submission" date="2020-08" db="EMBL/GenBank/DDBJ databases">
        <title>Genome public.</title>
        <authorList>
            <person name="Liu C."/>
            <person name="Sun Q."/>
        </authorList>
    </citation>
    <scope>NUCLEOTIDE SEQUENCE</scope>
    <source>
        <strain evidence="7">NSJ-28</strain>
    </source>
</reference>
<dbReference type="InterPro" id="IPR006140">
    <property type="entry name" value="D-isomer_DH_NAD-bd"/>
</dbReference>
<dbReference type="Proteomes" id="UP000606499">
    <property type="component" value="Unassembled WGS sequence"/>
</dbReference>
<dbReference type="InterPro" id="IPR050857">
    <property type="entry name" value="D-2-hydroxyacid_DH"/>
</dbReference>
<accession>A0A923RVP2</accession>
<dbReference type="InterPro" id="IPR006139">
    <property type="entry name" value="D-isomer_2_OHA_DH_cat_dom"/>
</dbReference>
<comment type="caution">
    <text evidence="7">The sequence shown here is derived from an EMBL/GenBank/DDBJ whole genome shotgun (WGS) entry which is preliminary data.</text>
</comment>
<dbReference type="InterPro" id="IPR029753">
    <property type="entry name" value="D-isomer_DH_CS"/>
</dbReference>
<dbReference type="Gene3D" id="3.40.50.720">
    <property type="entry name" value="NAD(P)-binding Rossmann-like Domain"/>
    <property type="match status" value="2"/>
</dbReference>